<dbReference type="InterPro" id="IPR057336">
    <property type="entry name" value="GerAC_N"/>
</dbReference>
<feature type="domain" description="Spore germination protein N-terminal" evidence="9">
    <location>
        <begin position="21"/>
        <end position="184"/>
    </location>
</feature>
<evidence type="ECO:0000256" key="2">
    <source>
        <dbReference type="ARBA" id="ARBA00007886"/>
    </source>
</evidence>
<evidence type="ECO:0000256" key="7">
    <source>
        <dbReference type="ARBA" id="ARBA00023288"/>
    </source>
</evidence>
<sequence length="353" mass="39985">MKILISLLILSTILAGCIQKEIVDDVNLETGAAYDYTDGKIRGTALVPVYLSDKTVENKTFSSSSNLSRDFLRDVQRQSSDPLVSGSLKVVLFGERLAKEKGILDLIDSFQRDPSIGARLYLAVTEGDSKAVINGSYGERGNAIYLSNLIRHNMDSKDVPKTDLQRFLFDFNQKGKTPYLPRIKKLNKKAVEISGLSFFRYGHVVDTIPPDKMFYFKLLVDKYSKGTLKVNLGKDAAAIESIRSNYKMNLVSRKPLKVNIRIKVKAILNEYSGIRVTPKKLKVIEKKLEEEIEVECLKLTKRFQSKNIDPVGFGHFIKSKTRKFNYSKWEADYRYLKMNVQADVTITESGVID</sequence>
<keyword evidence="11" id="KW-1185">Reference proteome</keyword>
<dbReference type="Pfam" id="PF05504">
    <property type="entry name" value="Spore_GerAC"/>
    <property type="match status" value="1"/>
</dbReference>
<dbReference type="Gene3D" id="3.30.300.210">
    <property type="entry name" value="Nutrient germinant receptor protein C, domain 3"/>
    <property type="match status" value="1"/>
</dbReference>
<dbReference type="PANTHER" id="PTHR35789">
    <property type="entry name" value="SPORE GERMINATION PROTEIN B3"/>
    <property type="match status" value="1"/>
</dbReference>
<keyword evidence="3" id="KW-0309">Germination</keyword>
<dbReference type="GO" id="GO:0009847">
    <property type="term" value="P:spore germination"/>
    <property type="evidence" value="ECO:0007669"/>
    <property type="project" value="InterPro"/>
</dbReference>
<evidence type="ECO:0000259" key="8">
    <source>
        <dbReference type="Pfam" id="PF05504"/>
    </source>
</evidence>
<dbReference type="Proteomes" id="UP000319671">
    <property type="component" value="Unassembled WGS sequence"/>
</dbReference>
<dbReference type="EMBL" id="VIVN01000022">
    <property type="protein sequence ID" value="TWD90327.1"/>
    <property type="molecule type" value="Genomic_DNA"/>
</dbReference>
<comment type="subcellular location">
    <subcellularLocation>
        <location evidence="1">Membrane</location>
        <topology evidence="1">Lipid-anchor</topology>
    </subcellularLocation>
</comment>
<evidence type="ECO:0000256" key="5">
    <source>
        <dbReference type="ARBA" id="ARBA00023136"/>
    </source>
</evidence>
<dbReference type="GO" id="GO:0016020">
    <property type="term" value="C:membrane"/>
    <property type="evidence" value="ECO:0007669"/>
    <property type="project" value="UniProtKB-SubCell"/>
</dbReference>
<evidence type="ECO:0000256" key="4">
    <source>
        <dbReference type="ARBA" id="ARBA00022729"/>
    </source>
</evidence>
<proteinExistence type="inferred from homology"/>
<dbReference type="InterPro" id="IPR046953">
    <property type="entry name" value="Spore_GerAC-like_C"/>
</dbReference>
<keyword evidence="6" id="KW-0564">Palmitate</keyword>
<evidence type="ECO:0000256" key="3">
    <source>
        <dbReference type="ARBA" id="ARBA00022544"/>
    </source>
</evidence>
<comment type="similarity">
    <text evidence="2">Belongs to the GerABKC lipoprotein family.</text>
</comment>
<accession>A0A561CH71</accession>
<evidence type="ECO:0000313" key="10">
    <source>
        <dbReference type="EMBL" id="TWD90327.1"/>
    </source>
</evidence>
<dbReference type="PANTHER" id="PTHR35789:SF1">
    <property type="entry name" value="SPORE GERMINATION PROTEIN B3"/>
    <property type="match status" value="1"/>
</dbReference>
<keyword evidence="7" id="KW-0449">Lipoprotein</keyword>
<dbReference type="InterPro" id="IPR038501">
    <property type="entry name" value="Spore_GerAC_C_sf"/>
</dbReference>
<evidence type="ECO:0000256" key="1">
    <source>
        <dbReference type="ARBA" id="ARBA00004635"/>
    </source>
</evidence>
<protein>
    <submittedName>
        <fullName evidence="10">Spore germination protein</fullName>
    </submittedName>
</protein>
<dbReference type="Pfam" id="PF25198">
    <property type="entry name" value="Spore_GerAC_N"/>
    <property type="match status" value="1"/>
</dbReference>
<keyword evidence="4" id="KW-0732">Signal</keyword>
<gene>
    <name evidence="10" type="ORF">FB550_12291</name>
</gene>
<organism evidence="10 11">
    <name type="scientific">Neobacillus bataviensis</name>
    <dbReference type="NCBI Taxonomy" id="220685"/>
    <lineage>
        <taxon>Bacteria</taxon>
        <taxon>Bacillati</taxon>
        <taxon>Bacillota</taxon>
        <taxon>Bacilli</taxon>
        <taxon>Bacillales</taxon>
        <taxon>Bacillaceae</taxon>
        <taxon>Neobacillus</taxon>
    </lineage>
</organism>
<keyword evidence="5" id="KW-0472">Membrane</keyword>
<name>A0A561CH71_9BACI</name>
<dbReference type="RefSeq" id="WP_144568277.1">
    <property type="nucleotide sequence ID" value="NZ_VIVN01000022.1"/>
</dbReference>
<evidence type="ECO:0000256" key="6">
    <source>
        <dbReference type="ARBA" id="ARBA00023139"/>
    </source>
</evidence>
<reference evidence="10 11" key="1">
    <citation type="submission" date="2019-06" db="EMBL/GenBank/DDBJ databases">
        <title>Sorghum-associated microbial communities from plants grown in Nebraska, USA.</title>
        <authorList>
            <person name="Schachtman D."/>
        </authorList>
    </citation>
    <scope>NUCLEOTIDE SEQUENCE [LARGE SCALE GENOMIC DNA]</scope>
    <source>
        <strain evidence="10 11">2482</strain>
    </source>
</reference>
<dbReference type="NCBIfam" id="TIGR02887">
    <property type="entry name" value="spore_ger_x_C"/>
    <property type="match status" value="1"/>
</dbReference>
<feature type="domain" description="Spore germination GerAC-like C-terminal" evidence="8">
    <location>
        <begin position="194"/>
        <end position="350"/>
    </location>
</feature>
<evidence type="ECO:0000259" key="9">
    <source>
        <dbReference type="Pfam" id="PF25198"/>
    </source>
</evidence>
<dbReference type="PROSITE" id="PS51257">
    <property type="entry name" value="PROKAR_LIPOPROTEIN"/>
    <property type="match status" value="1"/>
</dbReference>
<evidence type="ECO:0000313" key="11">
    <source>
        <dbReference type="Proteomes" id="UP000319671"/>
    </source>
</evidence>
<dbReference type="AlphaFoldDB" id="A0A561CH71"/>
<comment type="caution">
    <text evidence="10">The sequence shown here is derived from an EMBL/GenBank/DDBJ whole genome shotgun (WGS) entry which is preliminary data.</text>
</comment>
<dbReference type="InterPro" id="IPR008844">
    <property type="entry name" value="Spore_GerAC-like"/>
</dbReference>